<feature type="compositionally biased region" description="Acidic residues" evidence="1">
    <location>
        <begin position="213"/>
        <end position="233"/>
    </location>
</feature>
<feature type="domain" description="Coilin tudor" evidence="2">
    <location>
        <begin position="814"/>
        <end position="926"/>
    </location>
</feature>
<feature type="region of interest" description="Disordered" evidence="1">
    <location>
        <begin position="883"/>
        <end position="908"/>
    </location>
</feature>
<feature type="compositionally biased region" description="Acidic residues" evidence="1">
    <location>
        <begin position="362"/>
        <end position="372"/>
    </location>
</feature>
<feature type="compositionally biased region" description="Acidic residues" evidence="1">
    <location>
        <begin position="1227"/>
        <end position="1236"/>
    </location>
</feature>
<feature type="compositionally biased region" description="Acidic residues" evidence="1">
    <location>
        <begin position="184"/>
        <end position="206"/>
    </location>
</feature>
<gene>
    <name evidence="4" type="ORF">EDD36DRAFT_447258</name>
</gene>
<feature type="domain" description="DUF7357" evidence="3">
    <location>
        <begin position="1"/>
        <end position="145"/>
    </location>
</feature>
<feature type="compositionally biased region" description="Pro residues" evidence="1">
    <location>
        <begin position="1289"/>
        <end position="1299"/>
    </location>
</feature>
<reference evidence="4" key="1">
    <citation type="journal article" date="2022" name="bioRxiv">
        <title>Deciphering the potential niche of two novel black yeast fungi from a biological soil crust based on their genomes, phenotypes, and melanin regulation.</title>
        <authorList>
            <consortium name="DOE Joint Genome Institute"/>
            <person name="Carr E.C."/>
            <person name="Barton Q."/>
            <person name="Grambo S."/>
            <person name="Sullivan M."/>
            <person name="Renfro C.M."/>
            <person name="Kuo A."/>
            <person name="Pangilinan J."/>
            <person name="Lipzen A."/>
            <person name="Keymanesh K."/>
            <person name="Savage E."/>
            <person name="Barry K."/>
            <person name="Grigoriev I.V."/>
            <person name="Riekhof W.R."/>
            <person name="Harris S.S."/>
        </authorList>
    </citation>
    <scope>NUCLEOTIDE SEQUENCE</scope>
    <source>
        <strain evidence="4">JF 03-4F</strain>
    </source>
</reference>
<feature type="region of interest" description="Disordered" evidence="1">
    <location>
        <begin position="1062"/>
        <end position="1081"/>
    </location>
</feature>
<organism evidence="4 5">
    <name type="scientific">Exophiala viscosa</name>
    <dbReference type="NCBI Taxonomy" id="2486360"/>
    <lineage>
        <taxon>Eukaryota</taxon>
        <taxon>Fungi</taxon>
        <taxon>Dikarya</taxon>
        <taxon>Ascomycota</taxon>
        <taxon>Pezizomycotina</taxon>
        <taxon>Eurotiomycetes</taxon>
        <taxon>Chaetothyriomycetidae</taxon>
        <taxon>Chaetothyriales</taxon>
        <taxon>Herpotrichiellaceae</taxon>
        <taxon>Exophiala</taxon>
    </lineage>
</organism>
<feature type="region of interest" description="Disordered" evidence="1">
    <location>
        <begin position="409"/>
        <end position="523"/>
    </location>
</feature>
<evidence type="ECO:0000313" key="4">
    <source>
        <dbReference type="EMBL" id="KAI1609204.1"/>
    </source>
</evidence>
<feature type="compositionally biased region" description="Acidic residues" evidence="1">
    <location>
        <begin position="1154"/>
        <end position="1177"/>
    </location>
</feature>
<evidence type="ECO:0000259" key="2">
    <source>
        <dbReference type="Pfam" id="PF23086"/>
    </source>
</evidence>
<comment type="caution">
    <text evidence="4">The sequence shown here is derived from an EMBL/GenBank/DDBJ whole genome shotgun (WGS) entry which is preliminary data.</text>
</comment>
<dbReference type="EMBL" id="MU404361">
    <property type="protein sequence ID" value="KAI1609204.1"/>
    <property type="molecule type" value="Genomic_DNA"/>
</dbReference>
<evidence type="ECO:0000256" key="1">
    <source>
        <dbReference type="SAM" id="MobiDB-lite"/>
    </source>
</evidence>
<feature type="compositionally biased region" description="Acidic residues" evidence="1">
    <location>
        <begin position="410"/>
        <end position="420"/>
    </location>
</feature>
<evidence type="ECO:0000259" key="3">
    <source>
        <dbReference type="Pfam" id="PF24054"/>
    </source>
</evidence>
<evidence type="ECO:0000313" key="5">
    <source>
        <dbReference type="Proteomes" id="UP001203852"/>
    </source>
</evidence>
<feature type="compositionally biased region" description="Basic and acidic residues" evidence="1">
    <location>
        <begin position="294"/>
        <end position="304"/>
    </location>
</feature>
<feature type="region of interest" description="Disordered" evidence="1">
    <location>
        <begin position="729"/>
        <end position="816"/>
    </location>
</feature>
<dbReference type="InterPro" id="IPR056398">
    <property type="entry name" value="Tudor_Coilin"/>
</dbReference>
<feature type="compositionally biased region" description="Basic and acidic residues" evidence="1">
    <location>
        <begin position="351"/>
        <end position="361"/>
    </location>
</feature>
<feature type="compositionally biased region" description="Low complexity" evidence="1">
    <location>
        <begin position="373"/>
        <end position="382"/>
    </location>
</feature>
<feature type="compositionally biased region" description="Acidic residues" evidence="1">
    <location>
        <begin position="328"/>
        <end position="342"/>
    </location>
</feature>
<dbReference type="Proteomes" id="UP001203852">
    <property type="component" value="Unassembled WGS sequence"/>
</dbReference>
<name>A0AAN6IB23_9EURO</name>
<feature type="compositionally biased region" description="Basic residues" evidence="1">
    <location>
        <begin position="1374"/>
        <end position="1383"/>
    </location>
</feature>
<feature type="compositionally biased region" description="Polar residues" evidence="1">
    <location>
        <begin position="1342"/>
        <end position="1360"/>
    </location>
</feature>
<accession>A0AAN6IB23</accession>
<feature type="compositionally biased region" description="Basic and acidic residues" evidence="1">
    <location>
        <begin position="234"/>
        <end position="244"/>
    </location>
</feature>
<feature type="compositionally biased region" description="Polar residues" evidence="1">
    <location>
        <begin position="792"/>
        <end position="816"/>
    </location>
</feature>
<feature type="compositionally biased region" description="Basic and acidic residues" evidence="1">
    <location>
        <begin position="471"/>
        <end position="480"/>
    </location>
</feature>
<feature type="compositionally biased region" description="Acidic residues" evidence="1">
    <location>
        <begin position="445"/>
        <end position="470"/>
    </location>
</feature>
<protein>
    <submittedName>
        <fullName evidence="4">Uncharacterized protein</fullName>
    </submittedName>
</protein>
<feature type="region of interest" description="Disordered" evidence="1">
    <location>
        <begin position="1134"/>
        <end position="1383"/>
    </location>
</feature>
<feature type="region of interest" description="Disordered" evidence="1">
    <location>
        <begin position="144"/>
        <end position="390"/>
    </location>
</feature>
<feature type="compositionally biased region" description="Polar residues" evidence="1">
    <location>
        <begin position="491"/>
        <end position="509"/>
    </location>
</feature>
<sequence length="1383" mass="151389">MRLQLLIQRHAFPPVHIIYTTGAGPASHTRSRDSTIADLLNDVNDIVPLESADGEWGLEDYAVEVAATADQSSLYECLHYQTCESVLREDDEVIIRALTSEDLRVRRLGGRHQITGDGRHLVDGIPFGKQWLRRTNRPGIVIPPRKKRRLLAEEPNSDDDEKVKQILPAESEEDYTGALVPFISDDEEEDEDDEEDEDFVEEEEPDQVTLREDFDDADAESDHDEEEAGDGLDDEVKVLLRDAEDIASAGGGAAARSVFERRLKRKRDIDDEGQPYEDDTFEGFSTPAKSPRKGIIDNDDKASADSDEDSMMADIATRQAEKRALNVVDDDEDLDEDEEDSDFNSLDSNTGEDRRAPTKDEKDEEPDTDSSSDVETSSSGSEADSMLDKLAMEQAKKRALNLVNASGSDLLEDSEADEDFSTPQAEEVAQQVVDGTSSSSSESDTSSESEEDSESDSELSESDSESEDDEEKGREGRKAVPDSLPAPLPTTKVSATDLQFNQSPATSAPGQGMARTHRNNDRVKKRKRLEALKMQGLLPANADFKALAEYDEQGQNQGAVDVDQAEAAVNEPEVERNVVAETIVDAEMTGPDETADITTHEVVDDKRVEDIGMTANLIVACSAEVPKTAPNKEAGTVTEPAPKRARLDLASSRRMLFSSLGLRTPKTPEAEQALREKLSKSIRPTKQVAGPINGVEASTGQPHALMEDEDSWKDKLVVSAVECEEYVGPMEPPPFPFKQGWTKPARDGNKKKRQSRDQSQYYQSRDEQDPTSNDQDFAPDVSTLGTDEETKPTPNTGTKAPETASTTPSGISLPTDFQTLPALTQENIRPGAVIAYQELHVDASTSWQPEISTYRVGDISHLDQDGTIHVKLDPSSLKPKLEVSTEDTEESKTYGFELEGEDKSQEDDGIREIQFSDMISAKLVKASSVEVPESSHVNGVGLRGGDASASSNGDHFAVIPESAEQDSTSQAPIQPQISVEDIATPRRNEISVIIKEAGFNSALDEQLLQPNMNSTQFRQSASASGEVDEGTTYTSRKRSPLLDFVPSEDQQSSVVDENDWHLHEEGPDANFDSEPPISSPYVHTQESVEYPHISQMALNSSGVVQTNTSSSHQDAQKLPLTPVVDLAFTISAQETSVSQAAENEVELETKSELVDEEESEDQGNASGEDEPDDDSEYQDSSAPLKSEVSQSQLLDAYEGISQEPRSQRDSSFLGGLGHDGHDSSYHDDDDDEDVDGNSDNNSDDLPSLRELTSSQQVRVQTRSISKKVSPPATRKSRRKSDRIKSSTPPSSPELPPSSQPEPKLSQSEEPRMSQIPIGSKIVDLTQSSDGSSPIKGDDGFYSTKTRTRAQVNGHRNSQGSAARKVSGLGTKRLLTTKKSRNYF</sequence>
<keyword evidence="5" id="KW-1185">Reference proteome</keyword>
<dbReference type="InterPro" id="IPR055781">
    <property type="entry name" value="DUF7357"/>
</dbReference>
<proteinExistence type="predicted"/>
<feature type="compositionally biased region" description="Acidic residues" evidence="1">
    <location>
        <begin position="270"/>
        <end position="281"/>
    </location>
</feature>
<feature type="compositionally biased region" description="Polar residues" evidence="1">
    <location>
        <begin position="1178"/>
        <end position="1193"/>
    </location>
</feature>
<feature type="compositionally biased region" description="Polar residues" evidence="1">
    <location>
        <begin position="1250"/>
        <end position="1263"/>
    </location>
</feature>
<dbReference type="Pfam" id="PF24054">
    <property type="entry name" value="DUF7357"/>
    <property type="match status" value="1"/>
</dbReference>
<dbReference type="Pfam" id="PF23086">
    <property type="entry name" value="Tudor_Coilin"/>
    <property type="match status" value="1"/>
</dbReference>
<feature type="region of interest" description="Disordered" evidence="1">
    <location>
        <begin position="1017"/>
        <end position="1055"/>
    </location>
</feature>